<dbReference type="AlphaFoldDB" id="A0A212DF01"/>
<dbReference type="EMBL" id="MKHE01000003">
    <property type="protein sequence ID" value="OWK16825.1"/>
    <property type="molecule type" value="Genomic_DNA"/>
</dbReference>
<organism evidence="1 2">
    <name type="scientific">Cervus elaphus hippelaphus</name>
    <name type="common">European red deer</name>
    <dbReference type="NCBI Taxonomy" id="46360"/>
    <lineage>
        <taxon>Eukaryota</taxon>
        <taxon>Metazoa</taxon>
        <taxon>Chordata</taxon>
        <taxon>Craniata</taxon>
        <taxon>Vertebrata</taxon>
        <taxon>Euteleostomi</taxon>
        <taxon>Mammalia</taxon>
        <taxon>Eutheria</taxon>
        <taxon>Laurasiatheria</taxon>
        <taxon>Artiodactyla</taxon>
        <taxon>Ruminantia</taxon>
        <taxon>Pecora</taxon>
        <taxon>Cervidae</taxon>
        <taxon>Cervinae</taxon>
        <taxon>Cervus</taxon>
    </lineage>
</organism>
<protein>
    <submittedName>
        <fullName evidence="1">Uncharacterized protein</fullName>
    </submittedName>
</protein>
<evidence type="ECO:0000313" key="2">
    <source>
        <dbReference type="Proteomes" id="UP000242450"/>
    </source>
</evidence>
<name>A0A212DF01_CEREH</name>
<reference evidence="1 2" key="1">
    <citation type="journal article" date="2018" name="Mol. Genet. Genomics">
        <title>The red deer Cervus elaphus genome CerEla1.0: sequencing, annotating, genes, and chromosomes.</title>
        <authorList>
            <person name="Bana N.A."/>
            <person name="Nyiri A."/>
            <person name="Nagy J."/>
            <person name="Frank K."/>
            <person name="Nagy T."/>
            <person name="Steger V."/>
            <person name="Schiller M."/>
            <person name="Lakatos P."/>
            <person name="Sugar L."/>
            <person name="Horn P."/>
            <person name="Barta E."/>
            <person name="Orosz L."/>
        </authorList>
    </citation>
    <scope>NUCLEOTIDE SEQUENCE [LARGE SCALE GENOMIC DNA]</scope>
    <source>
        <strain evidence="1">Hungarian</strain>
    </source>
</reference>
<accession>A0A212DF01</accession>
<proteinExistence type="predicted"/>
<comment type="caution">
    <text evidence="1">The sequence shown here is derived from an EMBL/GenBank/DDBJ whole genome shotgun (WGS) entry which is preliminary data.</text>
</comment>
<gene>
    <name evidence="1" type="ORF">Celaphus_00011584</name>
</gene>
<sequence length="135" mass="15044">MNSLAPPNTAHQVQLFPGARSARNPHPPPFDKHRLTRFCCKIEGGAPQAVPLSHYTFRKTRRMRDRCIMATLPGIDQAVFQWETGLPILCELGVAEGRFLFDADPRQRAPDSELLLYLHPDEVVALLSTVQGSLG</sequence>
<feature type="non-terminal residue" evidence="1">
    <location>
        <position position="135"/>
    </location>
</feature>
<dbReference type="Proteomes" id="UP000242450">
    <property type="component" value="Chromosome 3"/>
</dbReference>
<evidence type="ECO:0000313" key="1">
    <source>
        <dbReference type="EMBL" id="OWK16825.1"/>
    </source>
</evidence>
<keyword evidence="2" id="KW-1185">Reference proteome</keyword>